<dbReference type="AlphaFoldDB" id="A0A238XDB7"/>
<dbReference type="Proteomes" id="UP000198348">
    <property type="component" value="Unassembled WGS sequence"/>
</dbReference>
<dbReference type="Pfam" id="PF14337">
    <property type="entry name" value="Abi_alpha"/>
    <property type="match status" value="1"/>
</dbReference>
<dbReference type="Gene3D" id="3.30.110.190">
    <property type="match status" value="1"/>
</dbReference>
<name>A0A238XDB7_9PSEU</name>
<organism evidence="2 3">
    <name type="scientific">Haloechinothrix alba</name>
    <dbReference type="NCBI Taxonomy" id="664784"/>
    <lineage>
        <taxon>Bacteria</taxon>
        <taxon>Bacillati</taxon>
        <taxon>Actinomycetota</taxon>
        <taxon>Actinomycetes</taxon>
        <taxon>Pseudonocardiales</taxon>
        <taxon>Pseudonocardiaceae</taxon>
        <taxon>Haloechinothrix</taxon>
    </lineage>
</organism>
<gene>
    <name evidence="2" type="ORF">SAMN06265360_11025</name>
</gene>
<evidence type="ECO:0000256" key="1">
    <source>
        <dbReference type="SAM" id="MobiDB-lite"/>
    </source>
</evidence>
<evidence type="ECO:0008006" key="4">
    <source>
        <dbReference type="Google" id="ProtNLM"/>
    </source>
</evidence>
<evidence type="ECO:0000313" key="3">
    <source>
        <dbReference type="Proteomes" id="UP000198348"/>
    </source>
</evidence>
<feature type="compositionally biased region" description="Gly residues" evidence="1">
    <location>
        <begin position="19"/>
        <end position="30"/>
    </location>
</feature>
<proteinExistence type="predicted"/>
<reference evidence="2 3" key="1">
    <citation type="submission" date="2017-06" db="EMBL/GenBank/DDBJ databases">
        <authorList>
            <person name="Kim H.J."/>
            <person name="Triplett B.A."/>
        </authorList>
    </citation>
    <scope>NUCLEOTIDE SEQUENCE [LARGE SCALE GENOMIC DNA]</scope>
    <source>
        <strain evidence="2 3">DSM 45207</strain>
    </source>
</reference>
<accession>A0A238XDB7</accession>
<dbReference type="InterPro" id="IPR025506">
    <property type="entry name" value="Abi_alpha"/>
</dbReference>
<dbReference type="RefSeq" id="WP_245818680.1">
    <property type="nucleotide sequence ID" value="NZ_FZNW01000010.1"/>
</dbReference>
<evidence type="ECO:0000313" key="2">
    <source>
        <dbReference type="EMBL" id="SNR55889.1"/>
    </source>
</evidence>
<protein>
    <recommendedName>
        <fullName evidence="4">DUF4393 domain-containing protein</fullName>
    </recommendedName>
</protein>
<keyword evidence="3" id="KW-1185">Reference proteome</keyword>
<dbReference type="EMBL" id="FZNW01000010">
    <property type="protein sequence ID" value="SNR55889.1"/>
    <property type="molecule type" value="Genomic_DNA"/>
</dbReference>
<sequence length="287" mass="30557">MALEQLPAGSQRDRRGRADGGGGDSSGGLFGMAGKLVGQAARTSYDLAKRLPGAETAERELHKLEQVALTELGKRLDDVTDPYLAPLRRPAAGHGDGYGTAGPASGSGFGGAALPTGSEGELEPLRAAMAELLNRSIGYTEDEALEYLYAMVLRQLTPDEARMVSALSDGSPFPVVHVAERSGVSGTGNTVLRNMSSLGKAAGVTLPELVPHYVTRLCSLDLAELSDESTTLQTQYEILLAEEEVRTALEATKRPKVTRNTLRLSRFGARFWQACDPTGCPNTVERR</sequence>
<feature type="region of interest" description="Disordered" evidence="1">
    <location>
        <begin position="1"/>
        <end position="30"/>
    </location>
</feature>